<dbReference type="PANTHER" id="PTHR11781:SF22">
    <property type="entry name" value="TYPE I IODOTHYRONINE DEIODINASE"/>
    <property type="match status" value="1"/>
</dbReference>
<dbReference type="Gene3D" id="3.40.30.10">
    <property type="entry name" value="Glutaredoxin"/>
    <property type="match status" value="1"/>
</dbReference>
<dbReference type="AlphaFoldDB" id="V9KCT3"/>
<dbReference type="InterPro" id="IPR000643">
    <property type="entry name" value="Iodothyronine_deiodinase"/>
</dbReference>
<evidence type="ECO:0000256" key="2">
    <source>
        <dbReference type="ARBA" id="ARBA00093202"/>
    </source>
</evidence>
<organism evidence="9">
    <name type="scientific">Callorhinchus milii</name>
    <name type="common">Ghost shark</name>
    <dbReference type="NCBI Taxonomy" id="7868"/>
    <lineage>
        <taxon>Eukaryota</taxon>
        <taxon>Metazoa</taxon>
        <taxon>Chordata</taxon>
        <taxon>Craniata</taxon>
        <taxon>Vertebrata</taxon>
        <taxon>Chondrichthyes</taxon>
        <taxon>Holocephali</taxon>
        <taxon>Chimaeriformes</taxon>
        <taxon>Callorhinchidae</taxon>
        <taxon>Callorhinchus</taxon>
    </lineage>
</organism>
<comment type="catalytic activity">
    <reaction evidence="2">
        <text>3,3',5'-triiodo-L-thyronine sulfate + iodide + A + H(+) = L-thyroxine sulfate + AH2</text>
        <dbReference type="Rhea" id="RHEA:83835"/>
        <dbReference type="ChEBI" id="CHEBI:13193"/>
        <dbReference type="ChEBI" id="CHEBI:15378"/>
        <dbReference type="ChEBI" id="CHEBI:16382"/>
        <dbReference type="ChEBI" id="CHEBI:17499"/>
        <dbReference type="ChEBI" id="CHEBI:176512"/>
        <dbReference type="ChEBI" id="CHEBI:176513"/>
    </reaction>
    <physiologicalReaction direction="right-to-left" evidence="2">
        <dbReference type="Rhea" id="RHEA:83837"/>
    </physiologicalReaction>
</comment>
<dbReference type="Pfam" id="PF00837">
    <property type="entry name" value="T4_deiodinase"/>
    <property type="match status" value="1"/>
</dbReference>
<evidence type="ECO:0000256" key="4">
    <source>
        <dbReference type="ARBA" id="ARBA00093210"/>
    </source>
</evidence>
<dbReference type="EMBL" id="JW863017">
    <property type="protein sequence ID" value="AFO95534.1"/>
    <property type="molecule type" value="mRNA"/>
</dbReference>
<reference evidence="9" key="1">
    <citation type="journal article" date="2014" name="Nature">
        <title>Elephant shark genome provides unique insights into gnathostome evolution.</title>
        <authorList>
            <consortium name="International Elephant Shark Genome Sequencing Consortium"/>
            <person name="Venkatesh B."/>
            <person name="Lee A.P."/>
            <person name="Ravi V."/>
            <person name="Maurya A.K."/>
            <person name="Lian M.M."/>
            <person name="Swann J.B."/>
            <person name="Ohta Y."/>
            <person name="Flajnik M.F."/>
            <person name="Sutoh Y."/>
            <person name="Kasahara M."/>
            <person name="Hoon S."/>
            <person name="Gangu V."/>
            <person name="Roy S.W."/>
            <person name="Irimia M."/>
            <person name="Korzh V."/>
            <person name="Kondrychyn I."/>
            <person name="Lim Z.W."/>
            <person name="Tay B.H."/>
            <person name="Tohari S."/>
            <person name="Kong K.W."/>
            <person name="Ho S."/>
            <person name="Lorente-Galdos B."/>
            <person name="Quilez J."/>
            <person name="Marques-Bonet T."/>
            <person name="Raney B.J."/>
            <person name="Ingham P.W."/>
            <person name="Tay A."/>
            <person name="Hillier L.W."/>
            <person name="Minx P."/>
            <person name="Boehm T."/>
            <person name="Wilson R.K."/>
            <person name="Brenner S."/>
            <person name="Warren W.C."/>
        </authorList>
    </citation>
    <scope>NUCLEOTIDE SEQUENCE</scope>
    <source>
        <tissue evidence="9">Heart</tissue>
    </source>
</reference>
<accession>V9KCT3</accession>
<evidence type="ECO:0000313" key="9">
    <source>
        <dbReference type="EMBL" id="AFO95534.1"/>
    </source>
</evidence>
<dbReference type="GO" id="GO:0004800">
    <property type="term" value="F:thyroxine 5'-deiodinase activity"/>
    <property type="evidence" value="ECO:0007669"/>
    <property type="project" value="InterPro"/>
</dbReference>
<keyword evidence="8" id="KW-0893">Thyroid hormones biosynthesis</keyword>
<evidence type="ECO:0000256" key="3">
    <source>
        <dbReference type="ARBA" id="ARBA00093206"/>
    </source>
</evidence>
<dbReference type="GO" id="GO:0042404">
    <property type="term" value="P:thyroid hormone catabolic process"/>
    <property type="evidence" value="ECO:0007669"/>
    <property type="project" value="UniProtKB-ARBA"/>
</dbReference>
<protein>
    <recommendedName>
        <fullName evidence="8">Iodothyronine deiodinase</fullName>
    </recommendedName>
</protein>
<comment type="catalytic activity">
    <reaction evidence="6">
        <text>3,3'-diiodothyronamine + iodide + A + H(+) = 3,3',5'-triiodothyronamine + AH2</text>
        <dbReference type="Rhea" id="RHEA:83795"/>
        <dbReference type="ChEBI" id="CHEBI:13193"/>
        <dbReference type="ChEBI" id="CHEBI:15378"/>
        <dbReference type="ChEBI" id="CHEBI:16382"/>
        <dbReference type="ChEBI" id="CHEBI:17499"/>
        <dbReference type="ChEBI" id="CHEBI:233341"/>
        <dbReference type="ChEBI" id="CHEBI:233343"/>
    </reaction>
    <physiologicalReaction direction="right-to-left" evidence="6">
        <dbReference type="Rhea" id="RHEA:83797"/>
    </physiologicalReaction>
</comment>
<evidence type="ECO:0000256" key="7">
    <source>
        <dbReference type="ARBA" id="ARBA00093242"/>
    </source>
</evidence>
<evidence type="ECO:0000256" key="5">
    <source>
        <dbReference type="ARBA" id="ARBA00093219"/>
    </source>
</evidence>
<sequence>MWRRVVVYMQTVLLLVCICVRVAVGRVMLTLFPATTRRLELRNGLKTTMTLNPRFRFEDWGPSMFSLSSLRAVTTSIIANSGDRAFPGQPAPNTTLIDLDNTAHTIRSFIRGSRPLVLSFGSCT</sequence>
<keyword evidence="8" id="KW-0560">Oxidoreductase</keyword>
<comment type="function">
    <text evidence="8">Responsible for the deiodination of T4 (3,5,3',5'-tetraiodothyronine).</text>
</comment>
<comment type="catalytic activity">
    <reaction evidence="3">
        <text>3,3'-diiodo-L-thyronine sulfate + iodide + A + H(+) = 3,3',5-triiodo-L-thyronine sulfate + AH2</text>
        <dbReference type="Rhea" id="RHEA:83751"/>
        <dbReference type="ChEBI" id="CHEBI:13193"/>
        <dbReference type="ChEBI" id="CHEBI:15378"/>
        <dbReference type="ChEBI" id="CHEBI:16382"/>
        <dbReference type="ChEBI" id="CHEBI:17499"/>
        <dbReference type="ChEBI" id="CHEBI:176511"/>
        <dbReference type="ChEBI" id="CHEBI:176515"/>
    </reaction>
    <physiologicalReaction direction="right-to-left" evidence="3">
        <dbReference type="Rhea" id="RHEA:83753"/>
    </physiologicalReaction>
</comment>
<proteinExistence type="evidence at transcript level"/>
<comment type="catalytic activity">
    <reaction evidence="1">
        <text>3-iodo-L-thyronine + iodide + A + H(+) = 3,3'-diiodo-L-thyronine + AH2</text>
        <dbReference type="Rhea" id="RHEA:83783"/>
        <dbReference type="ChEBI" id="CHEBI:13193"/>
        <dbReference type="ChEBI" id="CHEBI:15378"/>
        <dbReference type="ChEBI" id="CHEBI:16382"/>
        <dbReference type="ChEBI" id="CHEBI:17499"/>
        <dbReference type="ChEBI" id="CHEBI:176514"/>
        <dbReference type="ChEBI" id="CHEBI:232627"/>
    </reaction>
    <physiologicalReaction direction="right-to-left" evidence="1">
        <dbReference type="Rhea" id="RHEA:83785"/>
    </physiologicalReaction>
</comment>
<comment type="catalytic activity">
    <reaction evidence="7">
        <text>3-iodothyronamine + iodide + A + H(+) = 3,3'-diiodothyronamine + AH2</text>
        <dbReference type="Rhea" id="RHEA:83827"/>
        <dbReference type="ChEBI" id="CHEBI:13193"/>
        <dbReference type="ChEBI" id="CHEBI:15378"/>
        <dbReference type="ChEBI" id="CHEBI:16382"/>
        <dbReference type="ChEBI" id="CHEBI:17499"/>
        <dbReference type="ChEBI" id="CHEBI:231647"/>
        <dbReference type="ChEBI" id="CHEBI:233341"/>
    </reaction>
    <physiologicalReaction direction="right-to-left" evidence="7">
        <dbReference type="Rhea" id="RHEA:83829"/>
    </physiologicalReaction>
</comment>
<dbReference type="PANTHER" id="PTHR11781">
    <property type="entry name" value="IODOTHYRONINE DEIODINASE"/>
    <property type="match status" value="1"/>
</dbReference>
<name>V9KCT3_CALMI</name>
<comment type="similarity">
    <text evidence="8">Belongs to the iodothyronine deiodinase family.</text>
</comment>
<keyword evidence="8" id="KW-0712">Selenocysteine</keyword>
<comment type="catalytic activity">
    <reaction evidence="5">
        <text>3,3'-diiodo-L-thyronine sulfate + iodide + A + H(+) = 3,3',5'-triiodo-L-thyronine sulfate + AH2</text>
        <dbReference type="Rhea" id="RHEA:83831"/>
        <dbReference type="ChEBI" id="CHEBI:13193"/>
        <dbReference type="ChEBI" id="CHEBI:15378"/>
        <dbReference type="ChEBI" id="CHEBI:16382"/>
        <dbReference type="ChEBI" id="CHEBI:17499"/>
        <dbReference type="ChEBI" id="CHEBI:176513"/>
        <dbReference type="ChEBI" id="CHEBI:176515"/>
    </reaction>
    <physiologicalReaction direction="right-to-left" evidence="5">
        <dbReference type="Rhea" id="RHEA:83833"/>
    </physiologicalReaction>
</comment>
<evidence type="ECO:0000256" key="8">
    <source>
        <dbReference type="RuleBase" id="RU000676"/>
    </source>
</evidence>
<evidence type="ECO:0000256" key="1">
    <source>
        <dbReference type="ARBA" id="ARBA00093186"/>
    </source>
</evidence>
<dbReference type="GO" id="GO:0042446">
    <property type="term" value="P:hormone biosynthetic process"/>
    <property type="evidence" value="ECO:0007669"/>
    <property type="project" value="UniProtKB-KW"/>
</dbReference>
<comment type="catalytic activity">
    <reaction evidence="4">
        <text>3'-iodothyronamine + iodide + A + H(+) = 3',5'-diiodothyronamine + AH2</text>
        <dbReference type="Rhea" id="RHEA:83803"/>
        <dbReference type="ChEBI" id="CHEBI:13193"/>
        <dbReference type="ChEBI" id="CHEBI:15378"/>
        <dbReference type="ChEBI" id="CHEBI:16382"/>
        <dbReference type="ChEBI" id="CHEBI:17499"/>
        <dbReference type="ChEBI" id="CHEBI:233339"/>
        <dbReference type="ChEBI" id="CHEBI:233342"/>
    </reaction>
    <physiologicalReaction direction="right-to-left" evidence="4">
        <dbReference type="Rhea" id="RHEA:83805"/>
    </physiologicalReaction>
</comment>
<evidence type="ECO:0000256" key="6">
    <source>
        <dbReference type="ARBA" id="ARBA00093236"/>
    </source>
</evidence>